<name>C0W1G1_9ACTO</name>
<dbReference type="Proteomes" id="UP000010301">
    <property type="component" value="Unassembled WGS sequence"/>
</dbReference>
<evidence type="ECO:0000256" key="7">
    <source>
        <dbReference type="SAM" id="Coils"/>
    </source>
</evidence>
<dbReference type="InterPro" id="IPR035901">
    <property type="entry name" value="GIY-YIG_endonuc_sf"/>
</dbReference>
<dbReference type="Gene3D" id="1.10.150.20">
    <property type="entry name" value="5' to 3' exonuclease, C-terminal subdomain"/>
    <property type="match status" value="1"/>
</dbReference>
<dbReference type="Gene3D" id="4.10.860.10">
    <property type="entry name" value="UVR domain"/>
    <property type="match status" value="1"/>
</dbReference>
<evidence type="ECO:0000256" key="2">
    <source>
        <dbReference type="ARBA" id="ARBA00022763"/>
    </source>
</evidence>
<dbReference type="SUPFAM" id="SSF47781">
    <property type="entry name" value="RuvA domain 2-like"/>
    <property type="match status" value="1"/>
</dbReference>
<dbReference type="NCBIfam" id="TIGR00194">
    <property type="entry name" value="uvrC"/>
    <property type="match status" value="1"/>
</dbReference>
<dbReference type="GO" id="GO:0009380">
    <property type="term" value="C:excinuclease repair complex"/>
    <property type="evidence" value="ECO:0007669"/>
    <property type="project" value="InterPro"/>
</dbReference>
<keyword evidence="6" id="KW-0742">SOS response</keyword>
<evidence type="ECO:0000259" key="9">
    <source>
        <dbReference type="PROSITE" id="PS50164"/>
    </source>
</evidence>
<dbReference type="AlphaFoldDB" id="C0W1G1"/>
<evidence type="ECO:0000256" key="6">
    <source>
        <dbReference type="HAMAP-Rule" id="MF_00203"/>
    </source>
</evidence>
<dbReference type="HAMAP" id="MF_00203">
    <property type="entry name" value="UvrC"/>
    <property type="match status" value="1"/>
</dbReference>
<dbReference type="STRING" id="525245.HMPREF0044_1251"/>
<comment type="subcellular location">
    <subcellularLocation>
        <location evidence="6">Cytoplasm</location>
    </subcellularLocation>
</comment>
<dbReference type="NCBIfam" id="NF001824">
    <property type="entry name" value="PRK00558.1-5"/>
    <property type="match status" value="1"/>
</dbReference>
<comment type="caution">
    <text evidence="11">The sequence shown here is derived from an EMBL/GenBank/DDBJ whole genome shotgun (WGS) entry which is preliminary data.</text>
</comment>
<dbReference type="Pfam" id="PF02151">
    <property type="entry name" value="UVR"/>
    <property type="match status" value="1"/>
</dbReference>
<keyword evidence="2 6" id="KW-0227">DNA damage</keyword>
<dbReference type="Pfam" id="PF14520">
    <property type="entry name" value="HHH_5"/>
    <property type="match status" value="1"/>
</dbReference>
<evidence type="ECO:0000259" key="8">
    <source>
        <dbReference type="PROSITE" id="PS50151"/>
    </source>
</evidence>
<dbReference type="PANTHER" id="PTHR30562">
    <property type="entry name" value="UVRC/OXIDOREDUCTASE"/>
    <property type="match status" value="1"/>
</dbReference>
<dbReference type="PANTHER" id="PTHR30562:SF1">
    <property type="entry name" value="UVRABC SYSTEM PROTEIN C"/>
    <property type="match status" value="1"/>
</dbReference>
<dbReference type="GO" id="GO:0009381">
    <property type="term" value="F:excinuclease ABC activity"/>
    <property type="evidence" value="ECO:0007669"/>
    <property type="project" value="UniProtKB-UniRule"/>
</dbReference>
<dbReference type="InterPro" id="IPR036876">
    <property type="entry name" value="UVR_dom_sf"/>
</dbReference>
<dbReference type="GO" id="GO:0003677">
    <property type="term" value="F:DNA binding"/>
    <property type="evidence" value="ECO:0007669"/>
    <property type="project" value="UniProtKB-UniRule"/>
</dbReference>
<keyword evidence="12" id="KW-1185">Reference proteome</keyword>
<dbReference type="OrthoDB" id="9804933at2"/>
<dbReference type="InterPro" id="IPR001162">
    <property type="entry name" value="UvrC_RNase_H_dom"/>
</dbReference>
<sequence length="667" mass="74454">MADPITYRPKTADIPTQPGVYRFSDAQGRVIYVGKAKNLRNRLTSYFQDPANLHPRTQQMVFTACNVQWTVVNSEVEALTLEYNWIKEFDPRFNVMMKDDRSYPYLAVTVADEIPRMVVMRGARNKKVRYFGPYSQVWALRDTADQLQKVFKVRTCSDGVLRRAQAQGRPCLLGYIEKCGAPCTGKISLAEHKEKVAELCQFMSGKVGPYLSELRSEMKAAAAELEFEKAAKLRDNLQALEIVLERNAVVFNDGTDADVFGLASDELESGIYLFHVRGGRIRGVRGWVLHNEYGETDAQLLTTVFQQVYADAIAANNLEKLDAVSVDDLEHLPTNAIPAEILVPIEPAEKAVVEEWLSQKRGIKATVKVPQRGEKRTLLETVQKNAAETLRHHKSKRVNDLTQRGQALEEIATYLDLAHAPLRIECFDISHLQGTDQVASMVVFEDGAPRKKDYRSFIVHKGSDGHPLDDTAAMSQILTRRFKRLVAEENGAVGADEDGYLLASGPVDPLTGRPRKFSYRPDLVVVDGGLPQVNAAAATLAEMGIDIPVVGLAKRLEEIWIPEDEYPVILPRTSAGLYLLQHLRDESHRFAITAHRKKRSKTMLRSVLDDIPGVGPSKQKALLTHFKAVKHIQTATESELSEVAGIGPALVSTIYRHFHPEPGKLDT</sequence>
<proteinExistence type="inferred from homology"/>
<dbReference type="PROSITE" id="PS50165">
    <property type="entry name" value="UVRC"/>
    <property type="match status" value="1"/>
</dbReference>
<dbReference type="Pfam" id="PF22920">
    <property type="entry name" value="UvrC_RNaseH"/>
    <property type="match status" value="1"/>
</dbReference>
<dbReference type="InterPro" id="IPR010994">
    <property type="entry name" value="RuvA_2-like"/>
</dbReference>
<dbReference type="SUPFAM" id="SSF46600">
    <property type="entry name" value="C-terminal UvrC-binding domain of UvrB"/>
    <property type="match status" value="1"/>
</dbReference>
<dbReference type="GO" id="GO:0005737">
    <property type="term" value="C:cytoplasm"/>
    <property type="evidence" value="ECO:0007669"/>
    <property type="project" value="UniProtKB-SubCell"/>
</dbReference>
<dbReference type="InterPro" id="IPR001943">
    <property type="entry name" value="UVR_dom"/>
</dbReference>
<dbReference type="FunFam" id="3.40.1440.10:FF:000001">
    <property type="entry name" value="UvrABC system protein C"/>
    <property type="match status" value="1"/>
</dbReference>
<evidence type="ECO:0000256" key="5">
    <source>
        <dbReference type="ARBA" id="ARBA00023204"/>
    </source>
</evidence>
<comment type="function">
    <text evidence="6">The UvrABC repair system catalyzes the recognition and processing of DNA lesions. UvrC both incises the 5' and 3' sides of the lesion. The N-terminal half is responsible for the 3' incision and the C-terminal half is responsible for the 5' incision.</text>
</comment>
<evidence type="ECO:0000313" key="11">
    <source>
        <dbReference type="EMBL" id="EEH63327.1"/>
    </source>
</evidence>
<dbReference type="Pfam" id="PF08459">
    <property type="entry name" value="UvrC_RNaseH_dom"/>
    <property type="match status" value="1"/>
</dbReference>
<comment type="subunit">
    <text evidence="6">Interacts with UvrB in an incision complex.</text>
</comment>
<dbReference type="RefSeq" id="WP_006546109.1">
    <property type="nucleotide sequence ID" value="NZ_DS999540.1"/>
</dbReference>
<gene>
    <name evidence="6 11" type="primary">uvrC</name>
    <name evidence="11" type="ORF">HMPREF0044_1251</name>
</gene>
<comment type="similarity">
    <text evidence="6">Belongs to the UvrC family.</text>
</comment>
<dbReference type="PROSITE" id="PS50151">
    <property type="entry name" value="UVR"/>
    <property type="match status" value="1"/>
</dbReference>
<dbReference type="HOGENOM" id="CLU_014841_1_1_11"/>
<feature type="domain" description="UvrC family homology region profile" evidence="10">
    <location>
        <begin position="259"/>
        <end position="536"/>
    </location>
</feature>
<dbReference type="eggNOG" id="COG0322">
    <property type="taxonomic scope" value="Bacteria"/>
</dbReference>
<dbReference type="EMBL" id="ACFG01000034">
    <property type="protein sequence ID" value="EEH63327.1"/>
    <property type="molecule type" value="Genomic_DNA"/>
</dbReference>
<evidence type="ECO:0000256" key="1">
    <source>
        <dbReference type="ARBA" id="ARBA00022490"/>
    </source>
</evidence>
<keyword evidence="4 6" id="KW-0267">Excision nuclease</keyword>
<dbReference type="SMART" id="SM00465">
    <property type="entry name" value="GIYc"/>
    <property type="match status" value="1"/>
</dbReference>
<evidence type="ECO:0000259" key="10">
    <source>
        <dbReference type="PROSITE" id="PS50165"/>
    </source>
</evidence>
<feature type="domain" description="GIY-YIG" evidence="9">
    <location>
        <begin position="16"/>
        <end position="95"/>
    </location>
</feature>
<keyword evidence="7" id="KW-0175">Coiled coil</keyword>
<keyword evidence="3 6" id="KW-0228">DNA excision</keyword>
<dbReference type="PROSITE" id="PS50164">
    <property type="entry name" value="GIY_YIG"/>
    <property type="match status" value="1"/>
</dbReference>
<dbReference type="Pfam" id="PF01541">
    <property type="entry name" value="GIY-YIG"/>
    <property type="match status" value="1"/>
</dbReference>
<dbReference type="Gene3D" id="3.30.420.340">
    <property type="entry name" value="UvrC, RNAse H endonuclease domain"/>
    <property type="match status" value="1"/>
</dbReference>
<keyword evidence="1 6" id="KW-0963">Cytoplasm</keyword>
<dbReference type="GO" id="GO:0009432">
    <property type="term" value="P:SOS response"/>
    <property type="evidence" value="ECO:0007669"/>
    <property type="project" value="UniProtKB-UniRule"/>
</dbReference>
<feature type="coiled-coil region" evidence="7">
    <location>
        <begin position="211"/>
        <end position="240"/>
    </location>
</feature>
<dbReference type="InterPro" id="IPR038476">
    <property type="entry name" value="UvrC_RNase_H_dom_sf"/>
</dbReference>
<dbReference type="SUPFAM" id="SSF82771">
    <property type="entry name" value="GIY-YIG endonuclease"/>
    <property type="match status" value="1"/>
</dbReference>
<dbReference type="InterPro" id="IPR004791">
    <property type="entry name" value="UvrC"/>
</dbReference>
<dbReference type="GO" id="GO:0006289">
    <property type="term" value="P:nucleotide-excision repair"/>
    <property type="evidence" value="ECO:0007669"/>
    <property type="project" value="UniProtKB-UniRule"/>
</dbReference>
<accession>C0W1G1</accession>
<dbReference type="Gene3D" id="3.40.1440.10">
    <property type="entry name" value="GIY-YIG endonuclease"/>
    <property type="match status" value="1"/>
</dbReference>
<dbReference type="InterPro" id="IPR050066">
    <property type="entry name" value="UvrABC_protein_C"/>
</dbReference>
<protein>
    <recommendedName>
        <fullName evidence="6">UvrABC system protein C</fullName>
        <shortName evidence="6">Protein UvrC</shortName>
    </recommendedName>
    <alternativeName>
        <fullName evidence="6">Excinuclease ABC subunit C</fullName>
    </alternativeName>
</protein>
<dbReference type="InterPro" id="IPR000305">
    <property type="entry name" value="GIY-YIG_endonuc"/>
</dbReference>
<organism evidence="11 12">
    <name type="scientific">Gleimia coleocanis DSM 15436</name>
    <dbReference type="NCBI Taxonomy" id="525245"/>
    <lineage>
        <taxon>Bacteria</taxon>
        <taxon>Bacillati</taxon>
        <taxon>Actinomycetota</taxon>
        <taxon>Actinomycetes</taxon>
        <taxon>Actinomycetales</taxon>
        <taxon>Actinomycetaceae</taxon>
        <taxon>Gleimia</taxon>
    </lineage>
</organism>
<keyword evidence="5 6" id="KW-0234">DNA repair</keyword>
<evidence type="ECO:0000313" key="12">
    <source>
        <dbReference type="Proteomes" id="UP000010301"/>
    </source>
</evidence>
<dbReference type="CDD" id="cd10434">
    <property type="entry name" value="GIY-YIG_UvrC_Cho"/>
    <property type="match status" value="1"/>
</dbReference>
<feature type="domain" description="UVR" evidence="8">
    <location>
        <begin position="208"/>
        <end position="243"/>
    </location>
</feature>
<dbReference type="InterPro" id="IPR047296">
    <property type="entry name" value="GIY-YIG_UvrC_Cho"/>
</dbReference>
<evidence type="ECO:0000256" key="3">
    <source>
        <dbReference type="ARBA" id="ARBA00022769"/>
    </source>
</evidence>
<keyword evidence="11" id="KW-0378">Hydrolase</keyword>
<reference evidence="11 12" key="1">
    <citation type="submission" date="2009-01" db="EMBL/GenBank/DDBJ databases">
        <authorList>
            <person name="Qin X."/>
            <person name="Bachman B."/>
            <person name="Battles P."/>
            <person name="Bell A."/>
            <person name="Bess C."/>
            <person name="Bickham C."/>
            <person name="Chaboub L."/>
            <person name="Chen D."/>
            <person name="Coyle M."/>
            <person name="Deiros D.R."/>
            <person name="Dinh H."/>
            <person name="Forbes L."/>
            <person name="Fowler G."/>
            <person name="Francisco L."/>
            <person name="Fu Q."/>
            <person name="Gubbala S."/>
            <person name="Hale W."/>
            <person name="Han Y."/>
            <person name="Hemphill L."/>
            <person name="Highlander S.K."/>
            <person name="Hirani K."/>
            <person name="Hogues M."/>
            <person name="Jackson L."/>
            <person name="Jakkamsetti A."/>
            <person name="Javaid M."/>
            <person name="Jiang H."/>
            <person name="Korchina V."/>
            <person name="Kovar C."/>
            <person name="Lara F."/>
            <person name="Lee S."/>
            <person name="Mata R."/>
            <person name="Mathew T."/>
            <person name="Moen C."/>
            <person name="Morales K."/>
            <person name="Munidasa M."/>
            <person name="Nazareth L."/>
            <person name="Ngo R."/>
            <person name="Nguyen L."/>
            <person name="Okwuonu G."/>
            <person name="Ongeri F."/>
            <person name="Patil S."/>
            <person name="Petrosino J."/>
            <person name="Pham C."/>
            <person name="Pham P."/>
            <person name="Pu L.-L."/>
            <person name="Puazo M."/>
            <person name="Raj R."/>
            <person name="Reid J."/>
            <person name="Rouhana J."/>
            <person name="Saada N."/>
            <person name="Shang Y."/>
            <person name="Simmons D."/>
            <person name="Thornton R."/>
            <person name="Warren J."/>
            <person name="Weissenberger G."/>
            <person name="Zhang J."/>
            <person name="Zhang L."/>
            <person name="Zhou C."/>
            <person name="Zhu D."/>
            <person name="Muzny D."/>
            <person name="Worley K."/>
            <person name="Gibbs R."/>
        </authorList>
    </citation>
    <scope>NUCLEOTIDE SEQUENCE [LARGE SCALE GENOMIC DNA]</scope>
    <source>
        <strain evidence="11 12">DSM 15436</strain>
    </source>
</reference>
<evidence type="ECO:0000256" key="4">
    <source>
        <dbReference type="ARBA" id="ARBA00022881"/>
    </source>
</evidence>